<gene>
    <name evidence="3" type="primary">pccB</name>
    <name evidence="3" type="ORF">KL86DYS2_20021</name>
</gene>
<keyword evidence="3" id="KW-0436">Ligase</keyword>
<dbReference type="RefSeq" id="WP_296952519.1">
    <property type="nucleotide sequence ID" value="NZ_LT599021.1"/>
</dbReference>
<dbReference type="PRINTS" id="PR01070">
    <property type="entry name" value="ACCCTRFRASEB"/>
</dbReference>
<accession>A0A212KEZ0</accession>
<reference evidence="3" key="1">
    <citation type="submission" date="2016-04" db="EMBL/GenBank/DDBJ databases">
        <authorList>
            <person name="Evans L.H."/>
            <person name="Alamgir A."/>
            <person name="Owens N."/>
            <person name="Weber N.D."/>
            <person name="Virtaneva K."/>
            <person name="Barbian K."/>
            <person name="Babar A."/>
            <person name="Rosenke K."/>
        </authorList>
    </citation>
    <scope>NUCLEOTIDE SEQUENCE</scope>
    <source>
        <strain evidence="3">86-2</strain>
    </source>
</reference>
<dbReference type="PROSITE" id="PS50989">
    <property type="entry name" value="COA_CT_CTER"/>
    <property type="match status" value="1"/>
</dbReference>
<evidence type="ECO:0000259" key="2">
    <source>
        <dbReference type="PROSITE" id="PS50989"/>
    </source>
</evidence>
<protein>
    <submittedName>
        <fullName evidence="3">Propionyl-CoA carboxylase beta chain</fullName>
        <ecNumber evidence="3">6.4.1.3</ecNumber>
    </submittedName>
</protein>
<feature type="domain" description="CoA carboxyltransferase N-terminal" evidence="1">
    <location>
        <begin position="1"/>
        <end position="256"/>
    </location>
</feature>
<dbReference type="PANTHER" id="PTHR43842:SF2">
    <property type="entry name" value="PROPIONYL-COA CARBOXYLASE BETA CHAIN, MITOCHONDRIAL"/>
    <property type="match status" value="1"/>
</dbReference>
<organism evidence="3">
    <name type="scientific">uncultured Dysgonomonas sp</name>
    <dbReference type="NCBI Taxonomy" id="206096"/>
    <lineage>
        <taxon>Bacteria</taxon>
        <taxon>Pseudomonadati</taxon>
        <taxon>Bacteroidota</taxon>
        <taxon>Bacteroidia</taxon>
        <taxon>Bacteroidales</taxon>
        <taxon>Dysgonomonadaceae</taxon>
        <taxon>Dysgonomonas</taxon>
        <taxon>environmental samples</taxon>
    </lineage>
</organism>
<dbReference type="Gene3D" id="3.90.226.10">
    <property type="entry name" value="2-enoyl-CoA Hydratase, Chain A, domain 1"/>
    <property type="match status" value="2"/>
</dbReference>
<dbReference type="PROSITE" id="PS50980">
    <property type="entry name" value="COA_CT_NTER"/>
    <property type="match status" value="1"/>
</dbReference>
<dbReference type="InterPro" id="IPR011762">
    <property type="entry name" value="COA_CT_N"/>
</dbReference>
<dbReference type="SUPFAM" id="SSF52096">
    <property type="entry name" value="ClpP/crotonase"/>
    <property type="match status" value="2"/>
</dbReference>
<dbReference type="EMBL" id="FLUL01000002">
    <property type="protein sequence ID" value="SBW10276.1"/>
    <property type="molecule type" value="Genomic_DNA"/>
</dbReference>
<dbReference type="AlphaFoldDB" id="A0A212KEZ0"/>
<dbReference type="InterPro" id="IPR000438">
    <property type="entry name" value="Acetyl_CoA_COase_Trfase_b_su"/>
</dbReference>
<dbReference type="InterPro" id="IPR051047">
    <property type="entry name" value="AccD/PCCB"/>
</dbReference>
<dbReference type="InterPro" id="IPR029045">
    <property type="entry name" value="ClpP/crotonase-like_dom_sf"/>
</dbReference>
<dbReference type="GO" id="GO:0006633">
    <property type="term" value="P:fatty acid biosynthetic process"/>
    <property type="evidence" value="ECO:0007669"/>
    <property type="project" value="InterPro"/>
</dbReference>
<dbReference type="Pfam" id="PF01039">
    <property type="entry name" value="Carboxyl_trans"/>
    <property type="match status" value="1"/>
</dbReference>
<proteinExistence type="predicted"/>
<dbReference type="EC" id="6.4.1.3" evidence="3"/>
<evidence type="ECO:0000259" key="1">
    <source>
        <dbReference type="PROSITE" id="PS50980"/>
    </source>
</evidence>
<dbReference type="GO" id="GO:0004658">
    <property type="term" value="F:propionyl-CoA carboxylase activity"/>
    <property type="evidence" value="ECO:0007669"/>
    <property type="project" value="UniProtKB-EC"/>
</dbReference>
<sequence>MKKSYEQFIARQELLKKQYDDTYYQKQHQRGKLTARERILLLFDEDTFEETDAYAPPATSSFGKTVKAFGDGVITGFGKVNGRLVYAYSQDFNVLGGSLGATHAAKIAKIQDMALKTGSPMVGLIDSGGARIQEGISSLDGYASIFKRNVLSSGVIPQISVIMGPAAGGAVYSPALTDFIFMTADTSYMFVTGPNVVKEVLNETVSTEDLGGASVHASKSGVADFVYSDDENTILGVKKLLSYLPSNNMENPPLTETDETAIRDDEQLRNIVPEDPDKPYDVKEVVRLIVDNGDFLEISENHAANIFTAFARIDGRVVGIVANQPKVMAGTLDTHSSVKGARFINICDAFNIPIVTLVDVPGFLPGTDQEHEGIIRHGAKLLYAYTFANVPKITIILRKAYGGAYIVMNSKGIGGDFSFAWPTAEIAVMGPDGAIAILFRKELNEAEDPALLKKELTDKYREEVTNPYIADEKGYIDEVIDPAVTKQKIASSLKALERKIELRPKRKHGNLPL</sequence>
<dbReference type="GO" id="GO:0009317">
    <property type="term" value="C:acetyl-CoA carboxylase complex"/>
    <property type="evidence" value="ECO:0007669"/>
    <property type="project" value="InterPro"/>
</dbReference>
<feature type="domain" description="CoA carboxyltransferase C-terminal" evidence="2">
    <location>
        <begin position="260"/>
        <end position="495"/>
    </location>
</feature>
<evidence type="ECO:0000313" key="3">
    <source>
        <dbReference type="EMBL" id="SBW10276.1"/>
    </source>
</evidence>
<dbReference type="InterPro" id="IPR011763">
    <property type="entry name" value="COA_CT_C"/>
</dbReference>
<dbReference type="FunFam" id="3.90.226.10:FF:000017">
    <property type="entry name" value="Propionyl-CoA carboxylase subunit beta 5"/>
    <property type="match status" value="1"/>
</dbReference>
<dbReference type="GO" id="GO:0003989">
    <property type="term" value="F:acetyl-CoA carboxylase activity"/>
    <property type="evidence" value="ECO:0007669"/>
    <property type="project" value="InterPro"/>
</dbReference>
<dbReference type="PANTHER" id="PTHR43842">
    <property type="entry name" value="PROPIONYL-COA CARBOXYLASE BETA CHAIN"/>
    <property type="match status" value="1"/>
</dbReference>
<dbReference type="InterPro" id="IPR034733">
    <property type="entry name" value="AcCoA_carboxyl_beta"/>
</dbReference>
<name>A0A212KEZ0_9BACT</name>